<feature type="transmembrane region" description="Helical" evidence="1">
    <location>
        <begin position="323"/>
        <end position="343"/>
    </location>
</feature>
<accession>A0A9W7DNG9</accession>
<evidence type="ECO:0000313" key="3">
    <source>
        <dbReference type="Proteomes" id="UP001162640"/>
    </source>
</evidence>
<dbReference type="InterPro" id="IPR009030">
    <property type="entry name" value="Growth_fac_rcpt_cys_sf"/>
</dbReference>
<evidence type="ECO:0000313" key="2">
    <source>
        <dbReference type="EMBL" id="GMH50179.1"/>
    </source>
</evidence>
<keyword evidence="1" id="KW-0812">Transmembrane</keyword>
<feature type="transmembrane region" description="Helical" evidence="1">
    <location>
        <begin position="363"/>
        <end position="383"/>
    </location>
</feature>
<dbReference type="SUPFAM" id="SSF57184">
    <property type="entry name" value="Growth factor receptor domain"/>
    <property type="match status" value="1"/>
</dbReference>
<protein>
    <submittedName>
        <fullName evidence="2">Uncharacterized protein</fullName>
    </submittedName>
</protein>
<keyword evidence="1" id="KW-0472">Membrane</keyword>
<keyword evidence="1" id="KW-1133">Transmembrane helix</keyword>
<feature type="transmembrane region" description="Helical" evidence="1">
    <location>
        <begin position="421"/>
        <end position="441"/>
    </location>
</feature>
<proteinExistence type="predicted"/>
<gene>
    <name evidence="2" type="ORF">TL16_g00710</name>
</gene>
<dbReference type="AlphaFoldDB" id="A0A9W7DNG9"/>
<feature type="transmembrane region" description="Helical" evidence="1">
    <location>
        <begin position="448"/>
        <end position="472"/>
    </location>
</feature>
<sequence length="575" mass="61425">MGKYLQSATASSEADAYSACSEGKTNFAPGATSSSSCVLYAHVLDFRGCTDGTPVVDGAPGSALAATAKNGPSCSAEGMAFDGVDDWIYLDGGKWGGTMSIDVYVDTSSLCLIFQAGKFDADNAVDPAAHAACTWCPPGKNNEDDGADRFLHNGEDDCLLCTPWRYSSNPDGAALRDECPEGMLSGSGSSGCGNCPPGYSCSGGGAAPCSDGSYSNGETDGCVVEAEQKCVCMTSFTRVGGDGDDSICTCKPGFTLTGETCSACEIGRFKDDNGVHSCSRCEDVLKCSVATPKNSTDASANACPAGKYDNKEGSCIDVLMDNVITVSILFAGAVFFVGLLVLFKKMTNVKKGLGKRLKNGRKIIFVAAQIMANLPSIISAMSMPPNVKEAMRAASFFNVEVFNMVSVGCWAGGVGYYDKTLYMTLASIGSCALFILIGGIFKKYRSWCFTAAIAITYLVLPTITTQIFGLFLCDSLDNDSSTLRKDYSVSCFDCDRGFWVMYSCSFLPTWRAEACSMINFLTDFHTGSSNSHWGFRGDVVVEREEKKGTKEAWEEAHRVFMEKVGRRVKEEAYFY</sequence>
<dbReference type="EMBL" id="BLQM01000013">
    <property type="protein sequence ID" value="GMH50179.1"/>
    <property type="molecule type" value="Genomic_DNA"/>
</dbReference>
<evidence type="ECO:0000256" key="1">
    <source>
        <dbReference type="SAM" id="Phobius"/>
    </source>
</evidence>
<dbReference type="Proteomes" id="UP001162640">
    <property type="component" value="Unassembled WGS sequence"/>
</dbReference>
<name>A0A9W7DNG9_9STRA</name>
<organism evidence="2 3">
    <name type="scientific">Triparma laevis f. inornata</name>
    <dbReference type="NCBI Taxonomy" id="1714386"/>
    <lineage>
        <taxon>Eukaryota</taxon>
        <taxon>Sar</taxon>
        <taxon>Stramenopiles</taxon>
        <taxon>Ochrophyta</taxon>
        <taxon>Bolidophyceae</taxon>
        <taxon>Parmales</taxon>
        <taxon>Triparmaceae</taxon>
        <taxon>Triparma</taxon>
    </lineage>
</organism>
<dbReference type="Gene3D" id="2.10.50.10">
    <property type="entry name" value="Tumor Necrosis Factor Receptor, subunit A, domain 2"/>
    <property type="match status" value="1"/>
</dbReference>
<comment type="caution">
    <text evidence="2">The sequence shown here is derived from an EMBL/GenBank/DDBJ whole genome shotgun (WGS) entry which is preliminary data.</text>
</comment>
<reference evidence="3" key="1">
    <citation type="journal article" date="2023" name="Commun. Biol.">
        <title>Genome analysis of Parmales, the sister group of diatoms, reveals the evolutionary specialization of diatoms from phago-mixotrophs to photoautotrophs.</title>
        <authorList>
            <person name="Ban H."/>
            <person name="Sato S."/>
            <person name="Yoshikawa S."/>
            <person name="Yamada K."/>
            <person name="Nakamura Y."/>
            <person name="Ichinomiya M."/>
            <person name="Sato N."/>
            <person name="Blanc-Mathieu R."/>
            <person name="Endo H."/>
            <person name="Kuwata A."/>
            <person name="Ogata H."/>
        </authorList>
    </citation>
    <scope>NUCLEOTIDE SEQUENCE [LARGE SCALE GENOMIC DNA]</scope>
</reference>